<dbReference type="AlphaFoldDB" id="A0A7R9BY38"/>
<dbReference type="InterPro" id="IPR035892">
    <property type="entry name" value="C2_domain_sf"/>
</dbReference>
<feature type="compositionally biased region" description="Polar residues" evidence="1">
    <location>
        <begin position="343"/>
        <end position="355"/>
    </location>
</feature>
<dbReference type="Pfam" id="PF00168">
    <property type="entry name" value="C2"/>
    <property type="match status" value="1"/>
</dbReference>
<dbReference type="PANTHER" id="PTHR37412:SF2">
    <property type="entry name" value="C2 DOMAIN-CONTAINING PROTEIN 5"/>
    <property type="match status" value="1"/>
</dbReference>
<dbReference type="SMART" id="SM00239">
    <property type="entry name" value="C2"/>
    <property type="match status" value="1"/>
</dbReference>
<dbReference type="Gene3D" id="2.60.40.150">
    <property type="entry name" value="C2 domain"/>
    <property type="match status" value="1"/>
</dbReference>
<feature type="region of interest" description="Disordered" evidence="1">
    <location>
        <begin position="332"/>
        <end position="355"/>
    </location>
</feature>
<dbReference type="GO" id="GO:0010828">
    <property type="term" value="P:positive regulation of D-glucose transmembrane transport"/>
    <property type="evidence" value="ECO:0007669"/>
    <property type="project" value="TreeGrafter"/>
</dbReference>
<dbReference type="InterPro" id="IPR038983">
    <property type="entry name" value="C2CD5"/>
</dbReference>
<keyword evidence="4" id="KW-1185">Reference proteome</keyword>
<dbReference type="GO" id="GO:0005886">
    <property type="term" value="C:plasma membrane"/>
    <property type="evidence" value="ECO:0007669"/>
    <property type="project" value="TreeGrafter"/>
</dbReference>
<evidence type="ECO:0000256" key="1">
    <source>
        <dbReference type="SAM" id="MobiDB-lite"/>
    </source>
</evidence>
<feature type="domain" description="C2" evidence="2">
    <location>
        <begin position="1"/>
        <end position="109"/>
    </location>
</feature>
<dbReference type="InterPro" id="IPR056430">
    <property type="entry name" value="C2CD5_YbjQ-like_dom"/>
</dbReference>
<dbReference type="GO" id="GO:0072659">
    <property type="term" value="P:protein localization to plasma membrane"/>
    <property type="evidence" value="ECO:0007669"/>
    <property type="project" value="TreeGrafter"/>
</dbReference>
<evidence type="ECO:0000259" key="2">
    <source>
        <dbReference type="PROSITE" id="PS50004"/>
    </source>
</evidence>
<dbReference type="InterPro" id="IPR057815">
    <property type="entry name" value="C2CD5_C"/>
</dbReference>
<dbReference type="GO" id="GO:0005544">
    <property type="term" value="F:calcium-dependent phospholipid binding"/>
    <property type="evidence" value="ECO:0007669"/>
    <property type="project" value="InterPro"/>
</dbReference>
<dbReference type="GO" id="GO:0031340">
    <property type="term" value="P:positive regulation of vesicle fusion"/>
    <property type="evidence" value="ECO:0007669"/>
    <property type="project" value="TreeGrafter"/>
</dbReference>
<dbReference type="EMBL" id="OA885842">
    <property type="protein sequence ID" value="CAD7282410.1"/>
    <property type="molecule type" value="Genomic_DNA"/>
</dbReference>
<dbReference type="GO" id="GO:0065002">
    <property type="term" value="P:intracellular protein transmembrane transport"/>
    <property type="evidence" value="ECO:0007669"/>
    <property type="project" value="TreeGrafter"/>
</dbReference>
<dbReference type="InterPro" id="IPR000008">
    <property type="entry name" value="C2_dom"/>
</dbReference>
<organism evidence="3">
    <name type="scientific">Notodromas monacha</name>
    <dbReference type="NCBI Taxonomy" id="399045"/>
    <lineage>
        <taxon>Eukaryota</taxon>
        <taxon>Metazoa</taxon>
        <taxon>Ecdysozoa</taxon>
        <taxon>Arthropoda</taxon>
        <taxon>Crustacea</taxon>
        <taxon>Oligostraca</taxon>
        <taxon>Ostracoda</taxon>
        <taxon>Podocopa</taxon>
        <taxon>Podocopida</taxon>
        <taxon>Cypridocopina</taxon>
        <taxon>Cypridoidea</taxon>
        <taxon>Cyprididae</taxon>
        <taxon>Notodromas</taxon>
    </lineage>
</organism>
<evidence type="ECO:0000313" key="4">
    <source>
        <dbReference type="Proteomes" id="UP000678499"/>
    </source>
</evidence>
<accession>A0A7R9BY38</accession>
<dbReference type="Proteomes" id="UP000678499">
    <property type="component" value="Unassembled WGS sequence"/>
</dbReference>
<dbReference type="GO" id="GO:0005509">
    <property type="term" value="F:calcium ion binding"/>
    <property type="evidence" value="ECO:0007669"/>
    <property type="project" value="TreeGrafter"/>
</dbReference>
<reference evidence="3" key="1">
    <citation type="submission" date="2020-11" db="EMBL/GenBank/DDBJ databases">
        <authorList>
            <person name="Tran Van P."/>
        </authorList>
    </citation>
    <scope>NUCLEOTIDE SEQUENCE</scope>
</reference>
<dbReference type="OrthoDB" id="419768at2759"/>
<name>A0A7R9BY38_9CRUS</name>
<sequence>MPGRVKVRIVAGRNLPVMDRTNETTDAYVEVRFGSTTYKTEVCRKTLSPQWNSEWFRFETQISIGDKLLIGVATGTACYFAALPPPTVPRILASHSSSSMKSENGDGDSSVSDIQKKLCELVAANKKTFGLAKTPEIIEAPRMALERAQRVSDSDDEHLPHLDLSAGNKDTCVLEIDDCEDLDVINLLMDPKPPLDFEVSNIEDYICNGRSKTSNPQDTFVESDDELPQNQLFTKIWRGNVTPPFTSKDLSRIMDRLIHGTCYRFRKAEPKIVRMVRVNVTSVEEDELQVILTGVSLGTPSFSYNMNHWKKLSASTEPSVESDAETVKSLKESSDGACETELKPSTSSIGRKPSSNLTLTVPDSGVNRIVAENSFELPTPVLITPLTWIHGKKPESYLGNLNFFFVRETMNVKEFHFRIPKAKVPNEQLLQLNLDIPNLHDTRRNIAGSNGFTTRIKPEYTPVTHRYGTKG</sequence>
<evidence type="ECO:0000313" key="3">
    <source>
        <dbReference type="EMBL" id="CAD7282410.1"/>
    </source>
</evidence>
<gene>
    <name evidence="3" type="ORF">NMOB1V02_LOCUS10035</name>
</gene>
<dbReference type="SUPFAM" id="SSF49562">
    <property type="entry name" value="C2 domain (Calcium/lipid-binding domain, CaLB)"/>
    <property type="match status" value="1"/>
</dbReference>
<dbReference type="PROSITE" id="PS50004">
    <property type="entry name" value="C2"/>
    <property type="match status" value="1"/>
</dbReference>
<dbReference type="Pfam" id="PF23128">
    <property type="entry name" value="YbjQ_4"/>
    <property type="match status" value="1"/>
</dbReference>
<proteinExistence type="predicted"/>
<protein>
    <recommendedName>
        <fullName evidence="2">C2 domain-containing protein</fullName>
    </recommendedName>
</protein>
<dbReference type="EMBL" id="CAJPEX010003805">
    <property type="protein sequence ID" value="CAG0922562.1"/>
    <property type="molecule type" value="Genomic_DNA"/>
</dbReference>
<dbReference type="GO" id="GO:0090314">
    <property type="term" value="P:positive regulation of protein targeting to membrane"/>
    <property type="evidence" value="ECO:0007669"/>
    <property type="project" value="TreeGrafter"/>
</dbReference>
<dbReference type="PANTHER" id="PTHR37412">
    <property type="entry name" value="C2 DOMAIN-CONTAINING PROTEIN 5"/>
    <property type="match status" value="1"/>
</dbReference>
<dbReference type="Pfam" id="PF23028">
    <property type="entry name" value="YbjQ_3"/>
    <property type="match status" value="1"/>
</dbReference>